<dbReference type="STRING" id="402881.Plav_0963"/>
<dbReference type="InterPro" id="IPR012338">
    <property type="entry name" value="Beta-lactam/transpept-like"/>
</dbReference>
<keyword evidence="1" id="KW-0472">Membrane</keyword>
<keyword evidence="1" id="KW-1133">Transmembrane helix</keyword>
<evidence type="ECO:0000256" key="1">
    <source>
        <dbReference type="SAM" id="Phobius"/>
    </source>
</evidence>
<dbReference type="EMBL" id="CP000774">
    <property type="protein sequence ID" value="ABS62586.1"/>
    <property type="molecule type" value="Genomic_DNA"/>
</dbReference>
<dbReference type="Proteomes" id="UP000006377">
    <property type="component" value="Chromosome"/>
</dbReference>
<evidence type="ECO:0000313" key="3">
    <source>
        <dbReference type="EMBL" id="ABS62586.1"/>
    </source>
</evidence>
<dbReference type="OrthoDB" id="9808046at2"/>
<evidence type="ECO:0000259" key="2">
    <source>
        <dbReference type="Pfam" id="PF00144"/>
    </source>
</evidence>
<gene>
    <name evidence="3" type="ordered locus">Plav_0963</name>
</gene>
<dbReference type="InterPro" id="IPR050789">
    <property type="entry name" value="Diverse_Enzym_Activities"/>
</dbReference>
<dbReference type="PANTHER" id="PTHR43283:SF3">
    <property type="entry name" value="BETA-LACTAMASE FAMILY PROTEIN (AFU_ORTHOLOGUE AFUA_5G07500)"/>
    <property type="match status" value="1"/>
</dbReference>
<dbReference type="HOGENOM" id="CLU_020027_8_1_5"/>
<proteinExistence type="predicted"/>
<dbReference type="PANTHER" id="PTHR43283">
    <property type="entry name" value="BETA-LACTAMASE-RELATED"/>
    <property type="match status" value="1"/>
</dbReference>
<dbReference type="Gene3D" id="3.40.710.10">
    <property type="entry name" value="DD-peptidase/beta-lactamase superfamily"/>
    <property type="match status" value="1"/>
</dbReference>
<dbReference type="InterPro" id="IPR001466">
    <property type="entry name" value="Beta-lactam-related"/>
</dbReference>
<dbReference type="eggNOG" id="COG1680">
    <property type="taxonomic scope" value="Bacteria"/>
</dbReference>
<reference evidence="3 4" key="1">
    <citation type="journal article" date="2011" name="Stand. Genomic Sci.">
        <title>Complete genome sequence of Parvibaculum lavamentivorans type strain (DS-1(T)).</title>
        <authorList>
            <person name="Schleheck D."/>
            <person name="Weiss M."/>
            <person name="Pitluck S."/>
            <person name="Bruce D."/>
            <person name="Land M.L."/>
            <person name="Han S."/>
            <person name="Saunders E."/>
            <person name="Tapia R."/>
            <person name="Detter C."/>
            <person name="Brettin T."/>
            <person name="Han J."/>
            <person name="Woyke T."/>
            <person name="Goodwin L."/>
            <person name="Pennacchio L."/>
            <person name="Nolan M."/>
            <person name="Cook A.M."/>
            <person name="Kjelleberg S."/>
            <person name="Thomas T."/>
        </authorList>
    </citation>
    <scope>NUCLEOTIDE SEQUENCE [LARGE SCALE GENOMIC DNA]</scope>
    <source>
        <strain evidence="4">DS-1 / DSM 13023 / NCIMB 13966</strain>
    </source>
</reference>
<protein>
    <submittedName>
        <fullName evidence="3">Beta-lactamase</fullName>
    </submittedName>
</protein>
<name>A7HRQ3_PARL1</name>
<feature type="domain" description="Beta-lactamase-related" evidence="2">
    <location>
        <begin position="56"/>
        <end position="367"/>
    </location>
</feature>
<sequence length="423" mass="44484">MRKLSLLILAVLLALALWAILVFTGARQGWWHADPGPREDVASFFSTSAAALDATGQGAVALVLIEKGKVFGEHYVSAGAPVTRVTLFQLASLSKWATALGVLKLAEQGRLDLDAPVSRYLTRWQLPETEYDADGVTARRLLSHTAGLTDGLGYMGFEKGTPVQTLEASLTEAADPMSGADGRTRVGREPGTAWQYSGGGYALLELLIEEISGEPFADYMKRVVFDPLGMSHATFDLAAAEAAGLAPCFDVEGAPCAYRNFAAPSAASLHASAADLARFLEAQMEGAGDPALPPGLAADMRAPHASQFGLPIWGLGVMLYAEAPGGGFIIGHEGMNFPAIETTARIDPATGDGILVLATGNPGLAAALGGEWVYWHAGQVDVRQIDSMLPAIGLTLLAGWAVIIVLAVLVFRRMRRSKSPAAS</sequence>
<organism evidence="3 4">
    <name type="scientific">Parvibaculum lavamentivorans (strain DS-1 / DSM 13023 / NCIMB 13966)</name>
    <dbReference type="NCBI Taxonomy" id="402881"/>
    <lineage>
        <taxon>Bacteria</taxon>
        <taxon>Pseudomonadati</taxon>
        <taxon>Pseudomonadota</taxon>
        <taxon>Alphaproteobacteria</taxon>
        <taxon>Hyphomicrobiales</taxon>
        <taxon>Parvibaculaceae</taxon>
        <taxon>Parvibaculum</taxon>
    </lineage>
</organism>
<evidence type="ECO:0000313" key="4">
    <source>
        <dbReference type="Proteomes" id="UP000006377"/>
    </source>
</evidence>
<accession>A7HRQ3</accession>
<dbReference type="Pfam" id="PF00144">
    <property type="entry name" value="Beta-lactamase"/>
    <property type="match status" value="1"/>
</dbReference>
<feature type="transmembrane region" description="Helical" evidence="1">
    <location>
        <begin position="388"/>
        <end position="411"/>
    </location>
</feature>
<dbReference type="KEGG" id="pla:Plav_0963"/>
<dbReference type="RefSeq" id="WP_012109842.1">
    <property type="nucleotide sequence ID" value="NC_009719.1"/>
</dbReference>
<dbReference type="SUPFAM" id="SSF56601">
    <property type="entry name" value="beta-lactamase/transpeptidase-like"/>
    <property type="match status" value="1"/>
</dbReference>
<dbReference type="AlphaFoldDB" id="A7HRQ3"/>
<keyword evidence="1" id="KW-0812">Transmembrane</keyword>
<keyword evidence="4" id="KW-1185">Reference proteome</keyword>